<evidence type="ECO:0000259" key="4">
    <source>
        <dbReference type="Pfam" id="PF22624"/>
    </source>
</evidence>
<dbReference type="InterPro" id="IPR008278">
    <property type="entry name" value="4-PPantetheinyl_Trfase_dom"/>
</dbReference>
<dbReference type="EMBL" id="CDMZ01005232">
    <property type="protein sequence ID" value="CEM52400.1"/>
    <property type="molecule type" value="Genomic_DNA"/>
</dbReference>
<proteinExistence type="predicted"/>
<dbReference type="PANTHER" id="PTHR12215">
    <property type="entry name" value="PHOSPHOPANTETHEINE TRANSFERASE"/>
    <property type="match status" value="1"/>
</dbReference>
<name>A0A0G4I621_9ALVE</name>
<dbReference type="PhylomeDB" id="A0A0G4I621"/>
<dbReference type="Gene3D" id="3.90.470.20">
    <property type="entry name" value="4'-phosphopantetheinyl transferase domain"/>
    <property type="match status" value="2"/>
</dbReference>
<dbReference type="SUPFAM" id="SSF56214">
    <property type="entry name" value="4'-phosphopantetheinyl transferase"/>
    <property type="match status" value="2"/>
</dbReference>
<dbReference type="Pfam" id="PF22624">
    <property type="entry name" value="AASDHPPT_N"/>
    <property type="match status" value="1"/>
</dbReference>
<dbReference type="GO" id="GO:0000287">
    <property type="term" value="F:magnesium ion binding"/>
    <property type="evidence" value="ECO:0007669"/>
    <property type="project" value="InterPro"/>
</dbReference>
<sequence length="296" mass="33877">MIDFSDGKVHLWLCDTSAVQMDDLAKETCDAVLPESEITAVYRFKFDADKKMALASRLLMRDAISKFASTPHQEIEIERDKSGKKPIWKPRGSPKEFMHFNVGHDNDMVVMGASLYLVGVDIMKYQVPRAGRSVADFFSSLRGTFQESEWEYIRGDPDEQKQLKRFMWLWTMKEAYVKCFGTGLYVAPERLRCEFPDDKEAPATTEAQIFVDGVPQEKFTFFHKEAMNGQFVVCICLAPPPEAHELYRSQIAPEYLERFMSAPPLRLESGKVEVHPVDLQGLMEDLVLDLVLTPVF</sequence>
<dbReference type="Pfam" id="PF01648">
    <property type="entry name" value="ACPS"/>
    <property type="match status" value="1"/>
</dbReference>
<evidence type="ECO:0000256" key="1">
    <source>
        <dbReference type="ARBA" id="ARBA00013172"/>
    </source>
</evidence>
<dbReference type="GO" id="GO:0005829">
    <property type="term" value="C:cytosol"/>
    <property type="evidence" value="ECO:0007669"/>
    <property type="project" value="TreeGrafter"/>
</dbReference>
<dbReference type="InterPro" id="IPR055066">
    <property type="entry name" value="AASDHPPT_N"/>
</dbReference>
<dbReference type="GO" id="GO:0008897">
    <property type="term" value="F:holo-[acyl-carrier-protein] synthase activity"/>
    <property type="evidence" value="ECO:0007669"/>
    <property type="project" value="UniProtKB-EC"/>
</dbReference>
<organism evidence="5">
    <name type="scientific">Chromera velia CCMP2878</name>
    <dbReference type="NCBI Taxonomy" id="1169474"/>
    <lineage>
        <taxon>Eukaryota</taxon>
        <taxon>Sar</taxon>
        <taxon>Alveolata</taxon>
        <taxon>Colpodellida</taxon>
        <taxon>Chromeraceae</taxon>
        <taxon>Chromera</taxon>
    </lineage>
</organism>
<dbReference type="VEuPathDB" id="CryptoDB:Cvel_11241"/>
<dbReference type="GO" id="GO:0019878">
    <property type="term" value="P:lysine biosynthetic process via aminoadipic acid"/>
    <property type="evidence" value="ECO:0007669"/>
    <property type="project" value="TreeGrafter"/>
</dbReference>
<evidence type="ECO:0000256" key="2">
    <source>
        <dbReference type="ARBA" id="ARBA00022679"/>
    </source>
</evidence>
<reference evidence="5" key="1">
    <citation type="submission" date="2014-11" db="EMBL/GenBank/DDBJ databases">
        <authorList>
            <person name="Otto D Thomas"/>
            <person name="Naeem Raeece"/>
        </authorList>
    </citation>
    <scope>NUCLEOTIDE SEQUENCE</scope>
</reference>
<dbReference type="EC" id="2.7.8.7" evidence="1"/>
<feature type="domain" description="4'-phosphopantetheinyl transferase N-terminal" evidence="4">
    <location>
        <begin position="31"/>
        <end position="114"/>
    </location>
</feature>
<gene>
    <name evidence="5" type="ORF">Cvel_11241</name>
</gene>
<dbReference type="PANTHER" id="PTHR12215:SF10">
    <property type="entry name" value="L-AMINOADIPATE-SEMIALDEHYDE DEHYDROGENASE-PHOSPHOPANTETHEINYL TRANSFERASE"/>
    <property type="match status" value="1"/>
</dbReference>
<evidence type="ECO:0000313" key="5">
    <source>
        <dbReference type="EMBL" id="CEM52400.1"/>
    </source>
</evidence>
<protein>
    <recommendedName>
        <fullName evidence="1">holo-[acyl-carrier-protein] synthase</fullName>
        <ecNumber evidence="1">2.7.8.7</ecNumber>
    </recommendedName>
</protein>
<dbReference type="AlphaFoldDB" id="A0A0G4I621"/>
<accession>A0A0G4I621</accession>
<evidence type="ECO:0000259" key="3">
    <source>
        <dbReference type="Pfam" id="PF01648"/>
    </source>
</evidence>
<dbReference type="InterPro" id="IPR037143">
    <property type="entry name" value="4-PPantetheinyl_Trfase_dom_sf"/>
</dbReference>
<dbReference type="InterPro" id="IPR050559">
    <property type="entry name" value="P-Pant_transferase_sf"/>
</dbReference>
<feature type="domain" description="4'-phosphopantetheinyl transferase" evidence="3">
    <location>
        <begin position="118"/>
        <end position="236"/>
    </location>
</feature>
<keyword evidence="2" id="KW-0808">Transferase</keyword>